<name>A0A501PL63_9PROT</name>
<dbReference type="CDD" id="cd02793">
    <property type="entry name" value="MopB_CT_DMSOR-BSOR-TMAOR"/>
    <property type="match status" value="1"/>
</dbReference>
<feature type="domain" description="Molybdopterin dinucleotide-binding" evidence="8">
    <location>
        <begin position="625"/>
        <end position="744"/>
    </location>
</feature>
<dbReference type="SUPFAM" id="SSF50692">
    <property type="entry name" value="ADC-like"/>
    <property type="match status" value="1"/>
</dbReference>
<keyword evidence="6" id="KW-0560">Oxidoreductase</keyword>
<dbReference type="InterPro" id="IPR009010">
    <property type="entry name" value="Asp_de-COase-like_dom_sf"/>
</dbReference>
<dbReference type="InterPro" id="IPR006655">
    <property type="entry name" value="Mopterin_OxRdtase_prok_CS"/>
</dbReference>
<dbReference type="RefSeq" id="WP_139940260.1">
    <property type="nucleotide sequence ID" value="NZ_JBHSYP010000008.1"/>
</dbReference>
<keyword evidence="3" id="KW-0500">Molybdenum</keyword>
<evidence type="ECO:0000256" key="1">
    <source>
        <dbReference type="ARBA" id="ARBA00001942"/>
    </source>
</evidence>
<feature type="domain" description="Molybdopterin oxidoreductase" evidence="7">
    <location>
        <begin position="50"/>
        <end position="508"/>
    </location>
</feature>
<dbReference type="OrthoDB" id="9759518at2"/>
<dbReference type="GO" id="GO:0009061">
    <property type="term" value="P:anaerobic respiration"/>
    <property type="evidence" value="ECO:0007669"/>
    <property type="project" value="TreeGrafter"/>
</dbReference>
<dbReference type="InterPro" id="IPR041460">
    <property type="entry name" value="Molybdopterin_N"/>
</dbReference>
<dbReference type="GO" id="GO:0009055">
    <property type="term" value="F:electron transfer activity"/>
    <property type="evidence" value="ECO:0007669"/>
    <property type="project" value="TreeGrafter"/>
</dbReference>
<dbReference type="GO" id="GO:0016491">
    <property type="term" value="F:oxidoreductase activity"/>
    <property type="evidence" value="ECO:0007669"/>
    <property type="project" value="UniProtKB-KW"/>
</dbReference>
<keyword evidence="4" id="KW-0479">Metal-binding</keyword>
<dbReference type="Gene3D" id="2.40.40.20">
    <property type="match status" value="1"/>
</dbReference>
<dbReference type="Pfam" id="PF00384">
    <property type="entry name" value="Molybdopterin"/>
    <property type="match status" value="1"/>
</dbReference>
<dbReference type="Gene3D" id="3.40.50.740">
    <property type="match status" value="1"/>
</dbReference>
<comment type="caution">
    <text evidence="10">The sequence shown here is derived from an EMBL/GenBank/DDBJ whole genome shotgun (WGS) entry which is preliminary data.</text>
</comment>
<evidence type="ECO:0000259" key="9">
    <source>
        <dbReference type="Pfam" id="PF18364"/>
    </source>
</evidence>
<evidence type="ECO:0000259" key="8">
    <source>
        <dbReference type="Pfam" id="PF01568"/>
    </source>
</evidence>
<dbReference type="AlphaFoldDB" id="A0A501PL63"/>
<comment type="similarity">
    <text evidence="2">Belongs to the prokaryotic molybdopterin-containing oxidoreductase family.</text>
</comment>
<evidence type="ECO:0000256" key="6">
    <source>
        <dbReference type="ARBA" id="ARBA00023002"/>
    </source>
</evidence>
<dbReference type="Gene3D" id="3.40.228.10">
    <property type="entry name" value="Dimethylsulfoxide Reductase, domain 2"/>
    <property type="match status" value="1"/>
</dbReference>
<keyword evidence="11" id="KW-1185">Reference proteome</keyword>
<dbReference type="PANTHER" id="PTHR43742:SF10">
    <property type="entry name" value="TRIMETHYLAMINE-N-OXIDE REDUCTASE 2"/>
    <property type="match status" value="1"/>
</dbReference>
<dbReference type="PROSITE" id="PS00490">
    <property type="entry name" value="MOLYBDOPTERIN_PROK_2"/>
    <property type="match status" value="1"/>
</dbReference>
<gene>
    <name evidence="10" type="ORF">FIV46_08025</name>
</gene>
<proteinExistence type="inferred from homology"/>
<evidence type="ECO:0000313" key="11">
    <source>
        <dbReference type="Proteomes" id="UP000319148"/>
    </source>
</evidence>
<dbReference type="PANTHER" id="PTHR43742">
    <property type="entry name" value="TRIMETHYLAMINE-N-OXIDE REDUCTASE"/>
    <property type="match status" value="1"/>
</dbReference>
<dbReference type="GO" id="GO:0030151">
    <property type="term" value="F:molybdenum ion binding"/>
    <property type="evidence" value="ECO:0007669"/>
    <property type="project" value="TreeGrafter"/>
</dbReference>
<evidence type="ECO:0000256" key="4">
    <source>
        <dbReference type="ARBA" id="ARBA00022723"/>
    </source>
</evidence>
<evidence type="ECO:0000256" key="3">
    <source>
        <dbReference type="ARBA" id="ARBA00022505"/>
    </source>
</evidence>
<dbReference type="InterPro" id="IPR006657">
    <property type="entry name" value="MoPterin_dinucl-bd_dom"/>
</dbReference>
<dbReference type="EMBL" id="VFIY01000006">
    <property type="protein sequence ID" value="TPD60664.1"/>
    <property type="molecule type" value="Genomic_DNA"/>
</dbReference>
<evidence type="ECO:0000256" key="2">
    <source>
        <dbReference type="ARBA" id="ARBA00010312"/>
    </source>
</evidence>
<organism evidence="10 11">
    <name type="scientific">Emcibacter nanhaiensis</name>
    <dbReference type="NCBI Taxonomy" id="1505037"/>
    <lineage>
        <taxon>Bacteria</taxon>
        <taxon>Pseudomonadati</taxon>
        <taxon>Pseudomonadota</taxon>
        <taxon>Alphaproteobacteria</taxon>
        <taxon>Emcibacterales</taxon>
        <taxon>Emcibacteraceae</taxon>
        <taxon>Emcibacter</taxon>
    </lineage>
</organism>
<dbReference type="Gene3D" id="3.90.55.10">
    <property type="entry name" value="Dimethylsulfoxide Reductase, domain 3"/>
    <property type="match status" value="1"/>
</dbReference>
<feature type="domain" description="Molybdopterin oxidoreductase N-terminal" evidence="9">
    <location>
        <begin position="6"/>
        <end position="44"/>
    </location>
</feature>
<keyword evidence="5" id="KW-0574">Periplasm</keyword>
<evidence type="ECO:0000313" key="10">
    <source>
        <dbReference type="EMBL" id="TPD60664.1"/>
    </source>
</evidence>
<comment type="cofactor">
    <cofactor evidence="1">
        <name>Mo-bis(molybdopterin guanine dinucleotide)</name>
        <dbReference type="ChEBI" id="CHEBI:60539"/>
    </cofactor>
</comment>
<dbReference type="Pfam" id="PF18364">
    <property type="entry name" value="Molybdopterin_N"/>
    <property type="match status" value="1"/>
</dbReference>
<dbReference type="Pfam" id="PF01568">
    <property type="entry name" value="Molydop_binding"/>
    <property type="match status" value="1"/>
</dbReference>
<keyword evidence="10" id="KW-0808">Transferase</keyword>
<reference evidence="11" key="1">
    <citation type="submission" date="2019-06" db="EMBL/GenBank/DDBJ databases">
        <title>The complete genome of Emcibacter congregatus ZYLT.</title>
        <authorList>
            <person name="Zhao Z."/>
        </authorList>
    </citation>
    <scope>NUCLEOTIDE SEQUENCE [LARGE SCALE GENOMIC DNA]</scope>
    <source>
        <strain evidence="11">MCCC 1A06723</strain>
    </source>
</reference>
<dbReference type="CDD" id="cd02769">
    <property type="entry name" value="MopB_DMSOR-BSOR-TMAOR"/>
    <property type="match status" value="1"/>
</dbReference>
<dbReference type="GO" id="GO:0043546">
    <property type="term" value="F:molybdopterin cofactor binding"/>
    <property type="evidence" value="ECO:0007669"/>
    <property type="project" value="InterPro"/>
</dbReference>
<dbReference type="GO" id="GO:0030288">
    <property type="term" value="C:outer membrane-bounded periplasmic space"/>
    <property type="evidence" value="ECO:0007669"/>
    <property type="project" value="TreeGrafter"/>
</dbReference>
<protein>
    <submittedName>
        <fullName evidence="10">Asp-tRNA(Asn)/Glu-tRNA(Gln) amidotransferase GatCAB subunit C</fullName>
    </submittedName>
</protein>
<dbReference type="SUPFAM" id="SSF53706">
    <property type="entry name" value="Formate dehydrogenase/DMSO reductase, domains 1-3"/>
    <property type="match status" value="1"/>
</dbReference>
<accession>A0A501PL63</accession>
<dbReference type="Proteomes" id="UP000319148">
    <property type="component" value="Unassembled WGS sequence"/>
</dbReference>
<dbReference type="GO" id="GO:0016740">
    <property type="term" value="F:transferase activity"/>
    <property type="evidence" value="ECO:0007669"/>
    <property type="project" value="UniProtKB-KW"/>
</dbReference>
<sequence length="767" mass="85105">MKTYQTATHWGAYRIGVEDGRISHVEPASYDPDPSAIGRSLAESCGHRVRIAQPMVREGWLRDTRDHYREGRGKDAFIPVSWERALDLVAGELIRVREDHGNASIFAGAYGWASAGRFHHAQSQMRRFLNMFGGHTNTVNTYSFAAAEVVVPHIVGSFYEVLFAGTTVDNVAGHGELVVAFGGWPLKNSQVNAGGVSRHEVRGAQKKCKDAGVEFVYVGPNRDDMAEFLDAEWVQLRPTTDTAVMLGLAHTLLVEGLYDSSFVYSHCVGFDRFRDYLLGVEDGEAKTAEWASGISGVPAGQIIKLARRMASSRTLITASWSMQRAEHGEQPYWMLIVLAAMLGQIGLPGAGFGFGHAAAEGIGTRWDHPIRPAALPVPENPVREVFPVSRIADLLLNPGGRCDYDGKALTFPDTRLVYWCGGNPFHHHQDLNRLLEAWRRPETIIVHEPWWTSTARHSDIVLPCTSTLERNDFTLGHCDWSLQAMQKVIDPVAQSRNEYDIFADLADRLGFRERFTEGRDEDAWLRWFYDRTVESAAAVGVNMPGFEAFWEQGSCDLPAFENPSVLFAAFRADPDKHPLATPSGKIEIYSETIASFGYDDCPPHPMWIEPQEWLGSDMTRKYPCHLLTNQPKDKLHSQLDFAVNSRDIKIKGRAPVWINPVDAAARNIRSGDIVRVYNDRGSCLAGALVTEDVQERVVIIPTGAWYDPETPGQVGAMDVHGNPNILTRDAGTSKLSQGPVAQSCLVDLELFDGPLPEIRVHQPPATV</sequence>
<evidence type="ECO:0000256" key="5">
    <source>
        <dbReference type="ARBA" id="ARBA00022764"/>
    </source>
</evidence>
<dbReference type="InterPro" id="IPR050612">
    <property type="entry name" value="Prok_Mopterin_Oxidored"/>
</dbReference>
<evidence type="ECO:0000259" key="7">
    <source>
        <dbReference type="Pfam" id="PF00384"/>
    </source>
</evidence>
<dbReference type="InterPro" id="IPR006656">
    <property type="entry name" value="Mopterin_OxRdtase"/>
</dbReference>
<dbReference type="InterPro" id="IPR041954">
    <property type="entry name" value="CT_DMSOR/BSOR/TMAOR"/>
</dbReference>